<organism evidence="1 2">
    <name type="scientific">Peribacillus loiseleuriae</name>
    <dbReference type="NCBI Taxonomy" id="1679170"/>
    <lineage>
        <taxon>Bacteria</taxon>
        <taxon>Bacillati</taxon>
        <taxon>Bacillota</taxon>
        <taxon>Bacilli</taxon>
        <taxon>Bacillales</taxon>
        <taxon>Bacillaceae</taxon>
        <taxon>Peribacillus</taxon>
    </lineage>
</organism>
<dbReference type="Proteomes" id="UP000037146">
    <property type="component" value="Unassembled WGS sequence"/>
</dbReference>
<reference evidence="2" key="1">
    <citation type="submission" date="2015-07" db="EMBL/GenBank/DDBJ databases">
        <title>Genome sequencing project for genomic taxonomy and phylogenomics of Bacillus-like bacteria.</title>
        <authorList>
            <person name="Liu B."/>
            <person name="Wang J."/>
            <person name="Zhu Y."/>
            <person name="Liu G."/>
            <person name="Chen Q."/>
            <person name="Chen Z."/>
            <person name="Lan J."/>
            <person name="Che J."/>
            <person name="Ge C."/>
            <person name="Shi H."/>
            <person name="Pan Z."/>
            <person name="Liu X."/>
        </authorList>
    </citation>
    <scope>NUCLEOTIDE SEQUENCE [LARGE SCALE GENOMIC DNA]</scope>
    <source>
        <strain evidence="2">FJAT-27997</strain>
    </source>
</reference>
<dbReference type="RefSeq" id="WP_049680583.1">
    <property type="nucleotide sequence ID" value="NZ_LFZW01000001.1"/>
</dbReference>
<dbReference type="AlphaFoldDB" id="A0A0K9GRC5"/>
<evidence type="ECO:0000313" key="2">
    <source>
        <dbReference type="Proteomes" id="UP000037146"/>
    </source>
</evidence>
<comment type="caution">
    <text evidence="1">The sequence shown here is derived from an EMBL/GenBank/DDBJ whole genome shotgun (WGS) entry which is preliminary data.</text>
</comment>
<protein>
    <submittedName>
        <fullName evidence="1">Uncharacterized protein</fullName>
    </submittedName>
</protein>
<name>A0A0K9GRC5_9BACI</name>
<keyword evidence="2" id="KW-1185">Reference proteome</keyword>
<proteinExistence type="predicted"/>
<dbReference type="OrthoDB" id="2937657at2"/>
<dbReference type="EMBL" id="LFZW01000001">
    <property type="protein sequence ID" value="KMY49249.1"/>
    <property type="molecule type" value="Genomic_DNA"/>
</dbReference>
<gene>
    <name evidence="1" type="ORF">AC625_06705</name>
</gene>
<dbReference type="PATRIC" id="fig|1679170.3.peg.1442"/>
<dbReference type="STRING" id="1679170.AC625_06705"/>
<accession>A0A0K9GRC5</accession>
<sequence>MAILSFMTTSYAQNVYIYGARKFDGGVPVEYHASVKEHAATKYYDWQIKEAYDKAYITEDEYVETMKIKNPDWELPKPKVETPIVPEEAPTE</sequence>
<evidence type="ECO:0000313" key="1">
    <source>
        <dbReference type="EMBL" id="KMY49249.1"/>
    </source>
</evidence>